<dbReference type="Pfam" id="PF06629">
    <property type="entry name" value="MipA"/>
    <property type="match status" value="1"/>
</dbReference>
<keyword evidence="4" id="KW-0472">Membrane</keyword>
<evidence type="ECO:0000313" key="7">
    <source>
        <dbReference type="EMBL" id="RIA44605.1"/>
    </source>
</evidence>
<dbReference type="RefSeq" id="WP_245968507.1">
    <property type="nucleotide sequence ID" value="NZ_QXDC01000003.1"/>
</dbReference>
<comment type="similarity">
    <text evidence="2">Belongs to the MipA/OmpV family.</text>
</comment>
<feature type="signal peptide" evidence="6">
    <location>
        <begin position="1"/>
        <end position="23"/>
    </location>
</feature>
<keyword evidence="5" id="KW-0998">Cell outer membrane</keyword>
<evidence type="ECO:0000256" key="3">
    <source>
        <dbReference type="ARBA" id="ARBA00022729"/>
    </source>
</evidence>
<name>A0A397PBL5_9SPHN</name>
<proteinExistence type="inferred from homology"/>
<dbReference type="EMBL" id="QXDC01000003">
    <property type="protein sequence ID" value="RIA44605.1"/>
    <property type="molecule type" value="Genomic_DNA"/>
</dbReference>
<evidence type="ECO:0000256" key="2">
    <source>
        <dbReference type="ARBA" id="ARBA00005722"/>
    </source>
</evidence>
<reference evidence="7 8" key="1">
    <citation type="submission" date="2018-08" db="EMBL/GenBank/DDBJ databases">
        <title>Genomic Encyclopedia of Type Strains, Phase IV (KMG-IV): sequencing the most valuable type-strain genomes for metagenomic binning, comparative biology and taxonomic classification.</title>
        <authorList>
            <person name="Goeker M."/>
        </authorList>
    </citation>
    <scope>NUCLEOTIDE SEQUENCE [LARGE SCALE GENOMIC DNA]</scope>
    <source>
        <strain evidence="7 8">DSM 25527</strain>
    </source>
</reference>
<comment type="subcellular location">
    <subcellularLocation>
        <location evidence="1">Cell outer membrane</location>
    </subcellularLocation>
</comment>
<evidence type="ECO:0000313" key="8">
    <source>
        <dbReference type="Proteomes" id="UP000266568"/>
    </source>
</evidence>
<protein>
    <submittedName>
        <fullName evidence="7">Outer membrane scaffolding protein for murein synthesis (MipA/OmpV family)</fullName>
    </submittedName>
</protein>
<dbReference type="PANTHER" id="PTHR38776:SF1">
    <property type="entry name" value="MLTA-INTERACTING PROTEIN-RELATED"/>
    <property type="match status" value="1"/>
</dbReference>
<comment type="caution">
    <text evidence="7">The sequence shown here is derived from an EMBL/GenBank/DDBJ whole genome shotgun (WGS) entry which is preliminary data.</text>
</comment>
<dbReference type="AlphaFoldDB" id="A0A397PBL5"/>
<keyword evidence="8" id="KW-1185">Reference proteome</keyword>
<evidence type="ECO:0000256" key="1">
    <source>
        <dbReference type="ARBA" id="ARBA00004442"/>
    </source>
</evidence>
<dbReference type="PANTHER" id="PTHR38776">
    <property type="entry name" value="MLTA-INTERACTING PROTEIN-RELATED"/>
    <property type="match status" value="1"/>
</dbReference>
<sequence length="282" mass="29080">MIRHLLFVPAVSAAAALAPQSAAGQDADAPAPDDNVTVGLGLAYLPDYEGSDDHRVAIGPGAIGSVGGFAFTLAGNRASLDLIRNASGPGWDVQAGPIAVVNFDRSSIKNIDDARIKALGKVDTAIELGGYVGIGKTGVITSPYDKLSVSLSYRHDVSGGHDSAILQPTINYFTPLSRKAAIGLFASAEHAGKGYARTYFGITPGQSAASGLPVYTASSGWKNYTIGTIATYALTGDLLHGVKLVAAGTYKRMLGDFGDSPVVSIAGDRDQWMGAVGLAYTF</sequence>
<dbReference type="Proteomes" id="UP000266568">
    <property type="component" value="Unassembled WGS sequence"/>
</dbReference>
<dbReference type="InterPro" id="IPR010583">
    <property type="entry name" value="MipA"/>
</dbReference>
<keyword evidence="3 6" id="KW-0732">Signal</keyword>
<evidence type="ECO:0000256" key="6">
    <source>
        <dbReference type="SAM" id="SignalP"/>
    </source>
</evidence>
<dbReference type="GO" id="GO:0009279">
    <property type="term" value="C:cell outer membrane"/>
    <property type="evidence" value="ECO:0007669"/>
    <property type="project" value="UniProtKB-SubCell"/>
</dbReference>
<evidence type="ECO:0000256" key="5">
    <source>
        <dbReference type="ARBA" id="ARBA00023237"/>
    </source>
</evidence>
<gene>
    <name evidence="7" type="ORF">DFR49_2852</name>
</gene>
<evidence type="ECO:0000256" key="4">
    <source>
        <dbReference type="ARBA" id="ARBA00023136"/>
    </source>
</evidence>
<organism evidence="7 8">
    <name type="scientific">Hephaestia caeni</name>
    <dbReference type="NCBI Taxonomy" id="645617"/>
    <lineage>
        <taxon>Bacteria</taxon>
        <taxon>Pseudomonadati</taxon>
        <taxon>Pseudomonadota</taxon>
        <taxon>Alphaproteobacteria</taxon>
        <taxon>Sphingomonadales</taxon>
        <taxon>Sphingomonadaceae</taxon>
        <taxon>Hephaestia</taxon>
    </lineage>
</organism>
<feature type="chain" id="PRO_5017377434" evidence="6">
    <location>
        <begin position="24"/>
        <end position="282"/>
    </location>
</feature>
<accession>A0A397PBL5</accession>